<evidence type="ECO:0000313" key="7">
    <source>
        <dbReference type="Proteomes" id="UP000000844"/>
    </source>
</evidence>
<reference evidence="6 7" key="1">
    <citation type="journal article" date="2009" name="Stand. Genomic Sci.">
        <title>Complete genome sequence of Stackebrandtia nassauensis type strain (LLR-40K-21).</title>
        <authorList>
            <person name="Munk C."/>
            <person name="Lapidus A."/>
            <person name="Copeland A."/>
            <person name="Jando M."/>
            <person name="Mayilraj S."/>
            <person name="Glavina Del Rio T."/>
            <person name="Nolan M."/>
            <person name="Chen F."/>
            <person name="Lucas S."/>
            <person name="Tice H."/>
            <person name="Cheng J.F."/>
            <person name="Han C."/>
            <person name="Detter J.C."/>
            <person name="Bruce D."/>
            <person name="Goodwin L."/>
            <person name="Chain P."/>
            <person name="Pitluck S."/>
            <person name="Goker M."/>
            <person name="Ovchinikova G."/>
            <person name="Pati A."/>
            <person name="Ivanova N."/>
            <person name="Mavromatis K."/>
            <person name="Chen A."/>
            <person name="Palaniappan K."/>
            <person name="Land M."/>
            <person name="Hauser L."/>
            <person name="Chang Y.J."/>
            <person name="Jeffries C.D."/>
            <person name="Bristow J."/>
            <person name="Eisen J.A."/>
            <person name="Markowitz V."/>
            <person name="Hugenholtz P."/>
            <person name="Kyrpides N.C."/>
            <person name="Klenk H.P."/>
        </authorList>
    </citation>
    <scope>NUCLEOTIDE SEQUENCE [LARGE SCALE GENOMIC DNA]</scope>
    <source>
        <strain evidence="7">DSM 44728 / CIP 108903 / NRRL B-16338 / NBRC 102104 / LLR-40K-21</strain>
    </source>
</reference>
<dbReference type="InterPro" id="IPR029066">
    <property type="entry name" value="PLP-binding_barrel"/>
</dbReference>
<dbReference type="PIRSF" id="PIRSF004848">
    <property type="entry name" value="YBL036c_PLPDEIII"/>
    <property type="match status" value="1"/>
</dbReference>
<evidence type="ECO:0000259" key="5">
    <source>
        <dbReference type="Pfam" id="PF01168"/>
    </source>
</evidence>
<dbReference type="NCBIfam" id="TIGR00044">
    <property type="entry name" value="YggS family pyridoxal phosphate-dependent enzyme"/>
    <property type="match status" value="1"/>
</dbReference>
<name>D3PZX2_STANL</name>
<organism evidence="6 7">
    <name type="scientific">Stackebrandtia nassauensis (strain DSM 44728 / CIP 108903 / NRRL B-16338 / NBRC 102104 / LLR-40K-21)</name>
    <dbReference type="NCBI Taxonomy" id="446470"/>
    <lineage>
        <taxon>Bacteria</taxon>
        <taxon>Bacillati</taxon>
        <taxon>Actinomycetota</taxon>
        <taxon>Actinomycetes</taxon>
        <taxon>Glycomycetales</taxon>
        <taxon>Glycomycetaceae</taxon>
        <taxon>Stackebrandtia</taxon>
    </lineage>
</organism>
<comment type="function">
    <text evidence="2">Pyridoxal 5'-phosphate (PLP)-binding protein, which is involved in PLP homeostasis.</text>
</comment>
<dbReference type="Pfam" id="PF01168">
    <property type="entry name" value="Ala_racemase_N"/>
    <property type="match status" value="1"/>
</dbReference>
<dbReference type="AlphaFoldDB" id="D3PZX2"/>
<evidence type="ECO:0000256" key="1">
    <source>
        <dbReference type="ARBA" id="ARBA00022898"/>
    </source>
</evidence>
<gene>
    <name evidence="6" type="ordered locus">Snas_4007</name>
</gene>
<dbReference type="HOGENOM" id="CLU_059988_0_0_11"/>
<comment type="similarity">
    <text evidence="2 4">Belongs to the pyridoxal phosphate-binding protein YggS/PROSC family.</text>
</comment>
<dbReference type="EMBL" id="CP001778">
    <property type="protein sequence ID" value="ADD43659.1"/>
    <property type="molecule type" value="Genomic_DNA"/>
</dbReference>
<evidence type="ECO:0000256" key="3">
    <source>
        <dbReference type="PIRSR" id="PIRSR004848-1"/>
    </source>
</evidence>
<evidence type="ECO:0000256" key="2">
    <source>
        <dbReference type="HAMAP-Rule" id="MF_02087"/>
    </source>
</evidence>
<feature type="modified residue" description="N6-(pyridoxal phosphate)lysine" evidence="2 3">
    <location>
        <position position="49"/>
    </location>
</feature>
<dbReference type="eggNOG" id="COG0325">
    <property type="taxonomic scope" value="Bacteria"/>
</dbReference>
<dbReference type="Gene3D" id="3.20.20.10">
    <property type="entry name" value="Alanine racemase"/>
    <property type="match status" value="1"/>
</dbReference>
<dbReference type="GO" id="GO:0030170">
    <property type="term" value="F:pyridoxal phosphate binding"/>
    <property type="evidence" value="ECO:0007669"/>
    <property type="project" value="UniProtKB-UniRule"/>
</dbReference>
<dbReference type="STRING" id="446470.Snas_4007"/>
<dbReference type="PROSITE" id="PS01211">
    <property type="entry name" value="UPF0001"/>
    <property type="match status" value="1"/>
</dbReference>
<dbReference type="Proteomes" id="UP000000844">
    <property type="component" value="Chromosome"/>
</dbReference>
<accession>D3PZX2</accession>
<evidence type="ECO:0000256" key="4">
    <source>
        <dbReference type="RuleBase" id="RU004514"/>
    </source>
</evidence>
<dbReference type="InterPro" id="IPR011078">
    <property type="entry name" value="PyrdxlP_homeostasis"/>
</dbReference>
<dbReference type="HAMAP" id="MF_02087">
    <property type="entry name" value="PLP_homeostasis"/>
    <property type="match status" value="1"/>
</dbReference>
<dbReference type="RefSeq" id="WP_013019230.1">
    <property type="nucleotide sequence ID" value="NC_013947.1"/>
</dbReference>
<keyword evidence="1 2" id="KW-0663">Pyridoxal phosphate</keyword>
<dbReference type="PANTHER" id="PTHR10146">
    <property type="entry name" value="PROLINE SYNTHETASE CO-TRANSCRIBED BACTERIAL HOMOLOG PROTEIN"/>
    <property type="match status" value="1"/>
</dbReference>
<keyword evidence="7" id="KW-1185">Reference proteome</keyword>
<proteinExistence type="inferred from homology"/>
<sequence length="249" mass="26260">MSSRSTGTATKARRAQLAENLRATRADIAAACEAAGRDPSGVELVVVSKTHPAADVCALAELGVRGFGENRDQEAAAKAAEVAASGTEVRWHFVGRLQRNKCRSVVSYASMVESVDRSSLVTALDAEARSQRDSPLDVLMQLSVDSDTARGGVAEADDEALAAQILACQGLRLRGVMAVAPLGWEPGRAFEAVARRAAKIQALAPNANIVSAGMSADYAEAISFGATEIRLGSKLLGRRDDLRYAFETK</sequence>
<comment type="cofactor">
    <cofactor evidence="3">
        <name>pyridoxal 5'-phosphate</name>
        <dbReference type="ChEBI" id="CHEBI:597326"/>
    </cofactor>
</comment>
<dbReference type="OrthoDB" id="9804072at2"/>
<dbReference type="KEGG" id="sna:Snas_4007"/>
<evidence type="ECO:0000313" key="6">
    <source>
        <dbReference type="EMBL" id="ADD43659.1"/>
    </source>
</evidence>
<feature type="domain" description="Alanine racemase N-terminal" evidence="5">
    <location>
        <begin position="21"/>
        <end position="237"/>
    </location>
</feature>
<protein>
    <recommendedName>
        <fullName evidence="2">Pyridoxal phosphate homeostasis protein</fullName>
        <shortName evidence="2">PLP homeostasis protein</shortName>
    </recommendedName>
</protein>
<dbReference type="SUPFAM" id="SSF51419">
    <property type="entry name" value="PLP-binding barrel"/>
    <property type="match status" value="1"/>
</dbReference>
<dbReference type="InterPro" id="IPR001608">
    <property type="entry name" value="Ala_racemase_N"/>
</dbReference>
<dbReference type="PANTHER" id="PTHR10146:SF14">
    <property type="entry name" value="PYRIDOXAL PHOSPHATE HOMEOSTASIS PROTEIN"/>
    <property type="match status" value="1"/>
</dbReference>